<feature type="transmembrane region" description="Helical" evidence="7">
    <location>
        <begin position="46"/>
        <end position="66"/>
    </location>
</feature>
<dbReference type="InterPro" id="IPR020846">
    <property type="entry name" value="MFS_dom"/>
</dbReference>
<feature type="transmembrane region" description="Helical" evidence="7">
    <location>
        <begin position="251"/>
        <end position="270"/>
    </location>
</feature>
<dbReference type="eggNOG" id="COG2814">
    <property type="taxonomic scope" value="Bacteria"/>
</dbReference>
<keyword evidence="2" id="KW-0813">Transport</keyword>
<keyword evidence="5 7" id="KW-1133">Transmembrane helix</keyword>
<dbReference type="PANTHER" id="PTHR43124">
    <property type="entry name" value="PURINE EFFLUX PUMP PBUE"/>
    <property type="match status" value="1"/>
</dbReference>
<keyword evidence="3" id="KW-1003">Cell membrane</keyword>
<protein>
    <submittedName>
        <fullName evidence="9">Major facilitator superfamily MFS_1</fullName>
    </submittedName>
</protein>
<dbReference type="SUPFAM" id="SSF103473">
    <property type="entry name" value="MFS general substrate transporter"/>
    <property type="match status" value="1"/>
</dbReference>
<evidence type="ECO:0000256" key="6">
    <source>
        <dbReference type="ARBA" id="ARBA00023136"/>
    </source>
</evidence>
<evidence type="ECO:0000256" key="4">
    <source>
        <dbReference type="ARBA" id="ARBA00022692"/>
    </source>
</evidence>
<feature type="transmembrane region" description="Helical" evidence="7">
    <location>
        <begin position="308"/>
        <end position="331"/>
    </location>
</feature>
<proteinExistence type="predicted"/>
<name>E6TWV3_EVAC2</name>
<dbReference type="InterPro" id="IPR050189">
    <property type="entry name" value="MFS_Efflux_Transporters"/>
</dbReference>
<accession>E6TWV3</accession>
<feature type="transmembrane region" description="Helical" evidence="7">
    <location>
        <begin position="7"/>
        <end position="26"/>
    </location>
</feature>
<dbReference type="GO" id="GO:0005886">
    <property type="term" value="C:plasma membrane"/>
    <property type="evidence" value="ECO:0007669"/>
    <property type="project" value="UniProtKB-SubCell"/>
</dbReference>
<evidence type="ECO:0000256" key="1">
    <source>
        <dbReference type="ARBA" id="ARBA00004651"/>
    </source>
</evidence>
<keyword evidence="6 7" id="KW-0472">Membrane</keyword>
<dbReference type="AlphaFoldDB" id="E6TWV3"/>
<feature type="transmembrane region" description="Helical" evidence="7">
    <location>
        <begin position="170"/>
        <end position="188"/>
    </location>
</feature>
<dbReference type="PANTHER" id="PTHR43124:SF3">
    <property type="entry name" value="CHLORAMPHENICOL EFFLUX PUMP RV0191"/>
    <property type="match status" value="1"/>
</dbReference>
<organism evidence="9 10">
    <name type="scientific">Evansella cellulosilytica (strain ATCC 21833 / DSM 2522 / FERM P-1141 / JCM 9156 / N-4)</name>
    <name type="common">Bacillus cellulosilyticus</name>
    <dbReference type="NCBI Taxonomy" id="649639"/>
    <lineage>
        <taxon>Bacteria</taxon>
        <taxon>Bacillati</taxon>
        <taxon>Bacillota</taxon>
        <taxon>Bacilli</taxon>
        <taxon>Bacillales</taxon>
        <taxon>Bacillaceae</taxon>
        <taxon>Evansella</taxon>
    </lineage>
</organism>
<dbReference type="EMBL" id="CP002394">
    <property type="protein sequence ID" value="ADU29903.1"/>
    <property type="molecule type" value="Genomic_DNA"/>
</dbReference>
<feature type="transmembrane region" description="Helical" evidence="7">
    <location>
        <begin position="101"/>
        <end position="124"/>
    </location>
</feature>
<dbReference type="InterPro" id="IPR011701">
    <property type="entry name" value="MFS"/>
</dbReference>
<feature type="transmembrane region" description="Helical" evidence="7">
    <location>
        <begin position="73"/>
        <end position="95"/>
    </location>
</feature>
<evidence type="ECO:0000259" key="8">
    <source>
        <dbReference type="PROSITE" id="PS50850"/>
    </source>
</evidence>
<dbReference type="Pfam" id="PF07690">
    <property type="entry name" value="MFS_1"/>
    <property type="match status" value="1"/>
</dbReference>
<feature type="transmembrane region" description="Helical" evidence="7">
    <location>
        <begin position="343"/>
        <end position="362"/>
    </location>
</feature>
<dbReference type="Proteomes" id="UP000001401">
    <property type="component" value="Chromosome"/>
</dbReference>
<keyword evidence="10" id="KW-1185">Reference proteome</keyword>
<dbReference type="InterPro" id="IPR036259">
    <property type="entry name" value="MFS_trans_sf"/>
</dbReference>
<comment type="subcellular location">
    <subcellularLocation>
        <location evidence="1">Cell membrane</location>
        <topology evidence="1">Multi-pass membrane protein</topology>
    </subcellularLocation>
</comment>
<evidence type="ECO:0000313" key="10">
    <source>
        <dbReference type="Proteomes" id="UP000001401"/>
    </source>
</evidence>
<dbReference type="GO" id="GO:0022857">
    <property type="term" value="F:transmembrane transporter activity"/>
    <property type="evidence" value="ECO:0007669"/>
    <property type="project" value="InterPro"/>
</dbReference>
<reference evidence="9" key="1">
    <citation type="submission" date="2010-12" db="EMBL/GenBank/DDBJ databases">
        <title>Complete sequence of Bacillus cellulosilyticus DSM 2522.</title>
        <authorList>
            <consortium name="US DOE Joint Genome Institute"/>
            <person name="Lucas S."/>
            <person name="Copeland A."/>
            <person name="Lapidus A."/>
            <person name="Cheng J.-F."/>
            <person name="Bruce D."/>
            <person name="Goodwin L."/>
            <person name="Pitluck S."/>
            <person name="Chertkov O."/>
            <person name="Detter J.C."/>
            <person name="Han C."/>
            <person name="Tapia R."/>
            <person name="Land M."/>
            <person name="Hauser L."/>
            <person name="Jeffries C."/>
            <person name="Kyrpides N."/>
            <person name="Ivanova N."/>
            <person name="Mikhailova N."/>
            <person name="Brumm P."/>
            <person name="Mead D."/>
            <person name="Woyke T."/>
        </authorList>
    </citation>
    <scope>NUCLEOTIDE SEQUENCE [LARGE SCALE GENOMIC DNA]</scope>
    <source>
        <strain evidence="9">DSM 2522</strain>
    </source>
</reference>
<feature type="domain" description="Major facilitator superfamily (MFS) profile" evidence="8">
    <location>
        <begin position="8"/>
        <end position="395"/>
    </location>
</feature>
<keyword evidence="4 7" id="KW-0812">Transmembrane</keyword>
<evidence type="ECO:0000256" key="7">
    <source>
        <dbReference type="SAM" id="Phobius"/>
    </source>
</evidence>
<dbReference type="RefSeq" id="WP_013488240.1">
    <property type="nucleotide sequence ID" value="NC_014829.1"/>
</dbReference>
<evidence type="ECO:0000256" key="3">
    <source>
        <dbReference type="ARBA" id="ARBA00022475"/>
    </source>
</evidence>
<evidence type="ECO:0000313" key="9">
    <source>
        <dbReference type="EMBL" id="ADU29903.1"/>
    </source>
</evidence>
<feature type="transmembrane region" description="Helical" evidence="7">
    <location>
        <begin position="374"/>
        <end position="394"/>
    </location>
</feature>
<dbReference type="HOGENOM" id="CLU_001265_10_6_9"/>
<dbReference type="KEGG" id="bco:Bcell_1640"/>
<evidence type="ECO:0000256" key="5">
    <source>
        <dbReference type="ARBA" id="ARBA00022989"/>
    </source>
</evidence>
<dbReference type="PROSITE" id="PS50850">
    <property type="entry name" value="MFS"/>
    <property type="match status" value="1"/>
</dbReference>
<dbReference type="STRING" id="649639.Bcell_1640"/>
<evidence type="ECO:0000256" key="2">
    <source>
        <dbReference type="ARBA" id="ARBA00022448"/>
    </source>
</evidence>
<dbReference type="Gene3D" id="1.20.1250.20">
    <property type="entry name" value="MFS general substrate transporter like domains"/>
    <property type="match status" value="1"/>
</dbReference>
<sequence length="397" mass="44191">MSHKEKVFMYVLGSLPFVMVVGNSMFLPILPSLEEALSISSSEAGFILTAFSIPAALIIPFVGYLADRFGKKNIILLSLLLVMIGSIISSIAPIINATTISYYLLLIGRLIQGFGAGGTTPLAMSIISDYFQGEKRSTALGTVEVFNGIGKMVSPFLGIAALAIVWHSTFWFYFLFSCITFVCIFYIVKEDTGNRNIKLAKYGKGVYKLVKKEYKWLMPIYFSGSTVLFILFGLLVYLAYEAEIVYQVTGVYKGILFLVPLGTLTGASYSSSRFIAGQKRNAYVMIVAAFFIMFVGIIIGILSHSFTILVLTLMFVSIGTGLLLPCCNFFVTSSVFNHERGTALSLYGMVRFLGVALGPYFYSMWMYDEREMFIYTFIILLFGVVWLYVGWITINKK</sequence>
<gene>
    <name evidence="9" type="ordered locus">Bcell_1640</name>
</gene>
<feature type="transmembrane region" description="Helical" evidence="7">
    <location>
        <begin position="145"/>
        <end position="164"/>
    </location>
</feature>
<dbReference type="OrthoDB" id="2986280at2"/>
<feature type="transmembrane region" description="Helical" evidence="7">
    <location>
        <begin position="216"/>
        <end position="239"/>
    </location>
</feature>
<feature type="transmembrane region" description="Helical" evidence="7">
    <location>
        <begin position="282"/>
        <end position="302"/>
    </location>
</feature>
<dbReference type="CDD" id="cd17474">
    <property type="entry name" value="MFS_YfmO_like"/>
    <property type="match status" value="1"/>
</dbReference>